<reference evidence="1" key="1">
    <citation type="submission" date="2021-05" db="EMBL/GenBank/DDBJ databases">
        <authorList>
            <person name="Pan Q."/>
            <person name="Jouanno E."/>
            <person name="Zahm M."/>
            <person name="Klopp C."/>
            <person name="Cabau C."/>
            <person name="Louis A."/>
            <person name="Berthelot C."/>
            <person name="Parey E."/>
            <person name="Roest Crollius H."/>
            <person name="Montfort J."/>
            <person name="Robinson-Rechavi M."/>
            <person name="Bouchez O."/>
            <person name="Lampietro C."/>
            <person name="Lopez Roques C."/>
            <person name="Donnadieu C."/>
            <person name="Postlethwait J."/>
            <person name="Bobe J."/>
            <person name="Dillon D."/>
            <person name="Chandos A."/>
            <person name="von Hippel F."/>
            <person name="Guiguen Y."/>
        </authorList>
    </citation>
    <scope>NUCLEOTIDE SEQUENCE</scope>
    <source>
        <strain evidence="1">YG-Jan2019</strain>
    </source>
</reference>
<protein>
    <submittedName>
        <fullName evidence="1">Uncharacterized protein</fullName>
    </submittedName>
</protein>
<keyword evidence="2" id="KW-1185">Reference proteome</keyword>
<comment type="caution">
    <text evidence="1">The sequence shown here is derived from an EMBL/GenBank/DDBJ whole genome shotgun (WGS) entry which is preliminary data.</text>
</comment>
<accession>A0ACC2FM11</accession>
<evidence type="ECO:0000313" key="2">
    <source>
        <dbReference type="Proteomes" id="UP001157502"/>
    </source>
</evidence>
<sequence length="156" mass="17455">MELHCPLRGTGNKLFPDSQHHGKKRVNVEIETSHHGNRIPGSGCCRSSRAMGVTELRLSFPLFTQYPDLARSHLSQTFGPDFNGAPLCLWDTSECLGRTEGRAVRVQNVQNRCRPRNSPRTDTVTRQPSGGGEGRRETEAAEDTRKREIIMLPCNN</sequence>
<gene>
    <name evidence="1" type="ORF">DPEC_G00277050</name>
</gene>
<name>A0ACC2FM11_DALPE</name>
<proteinExistence type="predicted"/>
<organism evidence="1 2">
    <name type="scientific">Dallia pectoralis</name>
    <name type="common">Alaska blackfish</name>
    <dbReference type="NCBI Taxonomy" id="75939"/>
    <lineage>
        <taxon>Eukaryota</taxon>
        <taxon>Metazoa</taxon>
        <taxon>Chordata</taxon>
        <taxon>Craniata</taxon>
        <taxon>Vertebrata</taxon>
        <taxon>Euteleostomi</taxon>
        <taxon>Actinopterygii</taxon>
        <taxon>Neopterygii</taxon>
        <taxon>Teleostei</taxon>
        <taxon>Protacanthopterygii</taxon>
        <taxon>Esociformes</taxon>
        <taxon>Umbridae</taxon>
        <taxon>Dallia</taxon>
    </lineage>
</organism>
<dbReference type="EMBL" id="CM055752">
    <property type="protein sequence ID" value="KAJ7992295.1"/>
    <property type="molecule type" value="Genomic_DNA"/>
</dbReference>
<dbReference type="Proteomes" id="UP001157502">
    <property type="component" value="Chromosome 25"/>
</dbReference>
<evidence type="ECO:0000313" key="1">
    <source>
        <dbReference type="EMBL" id="KAJ7992295.1"/>
    </source>
</evidence>